<keyword evidence="6 9" id="KW-0057">Aromatic amino acid biosynthesis</keyword>
<dbReference type="HAMAP" id="MF_00131">
    <property type="entry name" value="Trp_synth_alpha"/>
    <property type="match status" value="1"/>
</dbReference>
<dbReference type="InterPro" id="IPR018204">
    <property type="entry name" value="Trp_synthase_alpha_AS"/>
</dbReference>
<comment type="subunit">
    <text evidence="3 9">Tetramer of two alpha and two beta chains.</text>
</comment>
<dbReference type="Gene3D" id="3.20.20.70">
    <property type="entry name" value="Aldolase class I"/>
    <property type="match status" value="1"/>
</dbReference>
<comment type="catalytic activity">
    <reaction evidence="8 9">
        <text>(1S,2R)-1-C-(indol-3-yl)glycerol 3-phosphate + L-serine = D-glyceraldehyde 3-phosphate + L-tryptophan + H2O</text>
        <dbReference type="Rhea" id="RHEA:10532"/>
        <dbReference type="ChEBI" id="CHEBI:15377"/>
        <dbReference type="ChEBI" id="CHEBI:33384"/>
        <dbReference type="ChEBI" id="CHEBI:57912"/>
        <dbReference type="ChEBI" id="CHEBI:58866"/>
        <dbReference type="ChEBI" id="CHEBI:59776"/>
        <dbReference type="EC" id="4.2.1.20"/>
    </reaction>
</comment>
<dbReference type="PANTHER" id="PTHR43406:SF1">
    <property type="entry name" value="TRYPTOPHAN SYNTHASE ALPHA CHAIN, CHLOROPLASTIC"/>
    <property type="match status" value="1"/>
</dbReference>
<dbReference type="OrthoDB" id="9804578at2"/>
<organism evidence="11 12">
    <name type="scientific">Mitsuokella jalaludinii</name>
    <dbReference type="NCBI Taxonomy" id="187979"/>
    <lineage>
        <taxon>Bacteria</taxon>
        <taxon>Bacillati</taxon>
        <taxon>Bacillota</taxon>
        <taxon>Negativicutes</taxon>
        <taxon>Selenomonadales</taxon>
        <taxon>Selenomonadaceae</taxon>
        <taxon>Mitsuokella</taxon>
    </lineage>
</organism>
<evidence type="ECO:0000256" key="3">
    <source>
        <dbReference type="ARBA" id="ARBA00011270"/>
    </source>
</evidence>
<comment type="function">
    <text evidence="1 9">The alpha subunit is responsible for the aldol cleavage of indoleglycerol phosphate to indole and glyceraldehyde 3-phosphate.</text>
</comment>
<comment type="pathway">
    <text evidence="2 9">Amino-acid biosynthesis; L-tryptophan biosynthesis; L-tryptophan from chorismate: step 5/5.</text>
</comment>
<dbReference type="InterPro" id="IPR011060">
    <property type="entry name" value="RibuloseP-bd_barrel"/>
</dbReference>
<dbReference type="GO" id="GO:0005829">
    <property type="term" value="C:cytosol"/>
    <property type="evidence" value="ECO:0007669"/>
    <property type="project" value="TreeGrafter"/>
</dbReference>
<name>A0A173Y2W5_9FIRM</name>
<keyword evidence="7 9" id="KW-0456">Lyase</keyword>
<accession>A0A173Y2W5</accession>
<gene>
    <name evidence="9 11" type="primary">trpA</name>
    <name evidence="11" type="ORF">ERS852385_00819</name>
</gene>
<dbReference type="InterPro" id="IPR002028">
    <property type="entry name" value="Trp_synthase_suA"/>
</dbReference>
<evidence type="ECO:0000256" key="5">
    <source>
        <dbReference type="ARBA" id="ARBA00022822"/>
    </source>
</evidence>
<dbReference type="Pfam" id="PF00290">
    <property type="entry name" value="Trp_syntA"/>
    <property type="match status" value="1"/>
</dbReference>
<evidence type="ECO:0000256" key="1">
    <source>
        <dbReference type="ARBA" id="ARBA00003365"/>
    </source>
</evidence>
<evidence type="ECO:0000256" key="6">
    <source>
        <dbReference type="ARBA" id="ARBA00023141"/>
    </source>
</evidence>
<dbReference type="AlphaFoldDB" id="A0A173Y2W5"/>
<keyword evidence="12" id="KW-1185">Reference proteome</keyword>
<dbReference type="PROSITE" id="PS00167">
    <property type="entry name" value="TRP_SYNTHASE_ALPHA"/>
    <property type="match status" value="1"/>
</dbReference>
<dbReference type="Proteomes" id="UP000095546">
    <property type="component" value="Unassembled WGS sequence"/>
</dbReference>
<feature type="active site" description="Proton acceptor" evidence="9">
    <location>
        <position position="50"/>
    </location>
</feature>
<evidence type="ECO:0000313" key="12">
    <source>
        <dbReference type="Proteomes" id="UP000095546"/>
    </source>
</evidence>
<comment type="similarity">
    <text evidence="9 10">Belongs to the TrpA family.</text>
</comment>
<keyword evidence="4 9" id="KW-0028">Amino-acid biosynthesis</keyword>
<dbReference type="RefSeq" id="WP_036377349.1">
    <property type="nucleotide sequence ID" value="NZ_CABIWZ010000003.1"/>
</dbReference>
<evidence type="ECO:0000256" key="4">
    <source>
        <dbReference type="ARBA" id="ARBA00022605"/>
    </source>
</evidence>
<dbReference type="PANTHER" id="PTHR43406">
    <property type="entry name" value="TRYPTOPHAN SYNTHASE, ALPHA CHAIN"/>
    <property type="match status" value="1"/>
</dbReference>
<dbReference type="eggNOG" id="COG0159">
    <property type="taxonomic scope" value="Bacteria"/>
</dbReference>
<evidence type="ECO:0000256" key="9">
    <source>
        <dbReference type="HAMAP-Rule" id="MF_00131"/>
    </source>
</evidence>
<dbReference type="InterPro" id="IPR013785">
    <property type="entry name" value="Aldolase_TIM"/>
</dbReference>
<evidence type="ECO:0000313" key="11">
    <source>
        <dbReference type="EMBL" id="CUN58013.1"/>
    </source>
</evidence>
<proteinExistence type="inferred from homology"/>
<protein>
    <recommendedName>
        <fullName evidence="9">Tryptophan synthase alpha chain</fullName>
        <ecNumber evidence="9">4.2.1.20</ecNumber>
    </recommendedName>
</protein>
<dbReference type="EMBL" id="CYYU01000003">
    <property type="protein sequence ID" value="CUN58013.1"/>
    <property type="molecule type" value="Genomic_DNA"/>
</dbReference>
<feature type="active site" description="Proton acceptor" evidence="9">
    <location>
        <position position="61"/>
    </location>
</feature>
<dbReference type="GO" id="GO:0004834">
    <property type="term" value="F:tryptophan synthase activity"/>
    <property type="evidence" value="ECO:0007669"/>
    <property type="project" value="UniProtKB-UniRule"/>
</dbReference>
<evidence type="ECO:0000256" key="7">
    <source>
        <dbReference type="ARBA" id="ARBA00023239"/>
    </source>
</evidence>
<dbReference type="FunFam" id="3.20.20.70:FF:000037">
    <property type="entry name" value="Tryptophan synthase alpha chain"/>
    <property type="match status" value="1"/>
</dbReference>
<evidence type="ECO:0000256" key="10">
    <source>
        <dbReference type="RuleBase" id="RU003662"/>
    </source>
</evidence>
<keyword evidence="5 9" id="KW-0822">Tryptophan biosynthesis</keyword>
<evidence type="ECO:0000256" key="8">
    <source>
        <dbReference type="ARBA" id="ARBA00049047"/>
    </source>
</evidence>
<dbReference type="NCBIfam" id="TIGR00262">
    <property type="entry name" value="trpA"/>
    <property type="match status" value="1"/>
</dbReference>
<dbReference type="CDD" id="cd04724">
    <property type="entry name" value="Tryptophan_synthase_alpha"/>
    <property type="match status" value="1"/>
</dbReference>
<evidence type="ECO:0000256" key="2">
    <source>
        <dbReference type="ARBA" id="ARBA00004733"/>
    </source>
</evidence>
<reference evidence="11 12" key="1">
    <citation type="submission" date="2015-09" db="EMBL/GenBank/DDBJ databases">
        <authorList>
            <consortium name="Pathogen Informatics"/>
        </authorList>
    </citation>
    <scope>NUCLEOTIDE SEQUENCE [LARGE SCALE GENOMIC DNA]</scope>
    <source>
        <strain evidence="11 12">2789STDY5608828</strain>
    </source>
</reference>
<dbReference type="UniPathway" id="UPA00035">
    <property type="reaction ID" value="UER00044"/>
</dbReference>
<dbReference type="STRING" id="187979.ERS852385_00819"/>
<dbReference type="SUPFAM" id="SSF51366">
    <property type="entry name" value="Ribulose-phoshate binding barrel"/>
    <property type="match status" value="1"/>
</dbReference>
<sequence>MSTRLDKKMAELKAAGKKGIFIYITAGAPDVETTLRAVREAEKAGADVIELGLPFSDPMADGPVIQSSSVCALKNGMTLKKELEIVREIRKFSEIPLIGMGYINNMYHYGFEKFVTDFKAAGMDGIIVPDVPHEESGEMRKICAAHDFHLAEFITPGTTEARMAETCKGATGFIYCVSNNGVTGVKKIDYSTIGAVCAKARKFTDTPLAVGFGIGSPEAAVEAAAKSDAVIVGSAVVKRLMDGRFAEAMALIGAMREALDAAYGKDA</sequence>
<dbReference type="EC" id="4.2.1.20" evidence="9"/>